<evidence type="ECO:0000313" key="1">
    <source>
        <dbReference type="EMBL" id="KAK8215401.1"/>
    </source>
</evidence>
<accession>A0ACC3SJQ8</accession>
<gene>
    <name evidence="1" type="ORF">M8818_002022</name>
</gene>
<comment type="caution">
    <text evidence="1">The sequence shown here is derived from an EMBL/GenBank/DDBJ whole genome shotgun (WGS) entry which is preliminary data.</text>
</comment>
<reference evidence="1" key="1">
    <citation type="submission" date="2024-02" db="EMBL/GenBank/DDBJ databases">
        <title>Metagenome Assembled Genome of Zalaria obscura JY119.</title>
        <authorList>
            <person name="Vighnesh L."/>
            <person name="Jagadeeshwari U."/>
            <person name="Venkata Ramana C."/>
            <person name="Sasikala C."/>
        </authorList>
    </citation>
    <scope>NUCLEOTIDE SEQUENCE</scope>
    <source>
        <strain evidence="1">JY119</strain>
    </source>
</reference>
<evidence type="ECO:0000313" key="2">
    <source>
        <dbReference type="Proteomes" id="UP001320706"/>
    </source>
</evidence>
<dbReference type="EMBL" id="JAMKPW020000008">
    <property type="protein sequence ID" value="KAK8215401.1"/>
    <property type="molecule type" value="Genomic_DNA"/>
</dbReference>
<sequence>MALPMSFPMRIADGKTIEIPSIGFGTWADADPTWCKDATLAALKAGYRHLDCAWKYGVDAPVGQAIKESGIPRSEIFVTSKFWPNFAHPEDIELCLDKILEAMGLDYLDLYLAHWPVSMKPTSRKGLEKAESGFDKSNEDNGIATDADGHEILDLEYSCEDLAAQRSVKGSYVPNWKAMQELVRKGKTRAIGVSNFSIPELDELLPHSKDIPISCNQIEVHPWLPNNQIIEFMKQHDIVATCYSPFGGPKEQGANMRDDPTVATVAKRNGLGVGGCLQSWAVQRGTIPLGKSQNEERIKSNFAVKKLSEEDMRALDSLEMPGTDGRTCGGKDGEVWGVKLYRN</sequence>
<name>A0ACC3SJQ8_9PEZI</name>
<proteinExistence type="predicted"/>
<organism evidence="1 2">
    <name type="scientific">Zalaria obscura</name>
    <dbReference type="NCBI Taxonomy" id="2024903"/>
    <lineage>
        <taxon>Eukaryota</taxon>
        <taxon>Fungi</taxon>
        <taxon>Dikarya</taxon>
        <taxon>Ascomycota</taxon>
        <taxon>Pezizomycotina</taxon>
        <taxon>Dothideomycetes</taxon>
        <taxon>Dothideomycetidae</taxon>
        <taxon>Dothideales</taxon>
        <taxon>Zalariaceae</taxon>
        <taxon>Zalaria</taxon>
    </lineage>
</organism>
<keyword evidence="2" id="KW-1185">Reference proteome</keyword>
<protein>
    <submittedName>
        <fullName evidence="1">Uncharacterized protein</fullName>
    </submittedName>
</protein>
<dbReference type="Proteomes" id="UP001320706">
    <property type="component" value="Unassembled WGS sequence"/>
</dbReference>